<keyword evidence="1" id="KW-0472">Membrane</keyword>
<accession>A0A1I5VIR6</accession>
<dbReference type="EMBL" id="FOXQ01000005">
    <property type="protein sequence ID" value="SFQ07207.1"/>
    <property type="molecule type" value="Genomic_DNA"/>
</dbReference>
<dbReference type="AlphaFoldDB" id="A0A1I5VIR6"/>
<keyword evidence="1" id="KW-1133">Transmembrane helix</keyword>
<dbReference type="InterPro" id="IPR041662">
    <property type="entry name" value="SusD-like_2"/>
</dbReference>
<evidence type="ECO:0000313" key="3">
    <source>
        <dbReference type="Proteomes" id="UP000199031"/>
    </source>
</evidence>
<dbReference type="Pfam" id="PF12771">
    <property type="entry name" value="SusD-like_2"/>
    <property type="match status" value="1"/>
</dbReference>
<dbReference type="Pfam" id="PF12741">
    <property type="entry name" value="SusD-like"/>
    <property type="match status" value="1"/>
</dbReference>
<protein>
    <submittedName>
        <fullName evidence="2">Starch-binding associating with outer membrane</fullName>
    </submittedName>
</protein>
<gene>
    <name evidence="2" type="ORF">SAMN05444277_1054</name>
</gene>
<feature type="transmembrane region" description="Helical" evidence="1">
    <location>
        <begin position="7"/>
        <end position="25"/>
    </location>
</feature>
<evidence type="ECO:0000313" key="2">
    <source>
        <dbReference type="EMBL" id="SFQ07207.1"/>
    </source>
</evidence>
<dbReference type="InterPro" id="IPR024302">
    <property type="entry name" value="SusD-like"/>
</dbReference>
<dbReference type="Proteomes" id="UP000199031">
    <property type="component" value="Unassembled WGS sequence"/>
</dbReference>
<proteinExistence type="predicted"/>
<organism evidence="2 3">
    <name type="scientific">Parafilimonas terrae</name>
    <dbReference type="NCBI Taxonomy" id="1465490"/>
    <lineage>
        <taxon>Bacteria</taxon>
        <taxon>Pseudomonadati</taxon>
        <taxon>Bacteroidota</taxon>
        <taxon>Chitinophagia</taxon>
        <taxon>Chitinophagales</taxon>
        <taxon>Chitinophagaceae</taxon>
        <taxon>Parafilimonas</taxon>
    </lineage>
</organism>
<keyword evidence="1" id="KW-0812">Transmembrane</keyword>
<reference evidence="2 3" key="1">
    <citation type="submission" date="2016-10" db="EMBL/GenBank/DDBJ databases">
        <authorList>
            <person name="de Groot N.N."/>
        </authorList>
    </citation>
    <scope>NUCLEOTIDE SEQUENCE [LARGE SCALE GENOMIC DNA]</scope>
    <source>
        <strain evidence="2 3">DSM 28286</strain>
    </source>
</reference>
<sequence>MTRMKKYLNIFIAIFMVSAVMPWLGCKKYLDVNQNLNDPTVVPEATLLTTAEVNIASQFAIGSTLGDGLGVYTHQLMQYGGYNRYGMDGGSSDGPWGGLYGSIANLDVIISQATEAGRTTYAGVAKILKAYTFSMMVDVWGDIPFSEFDNFKTGITQPAFDKSADIYPQLFTLLDEGISDINAPDDNVKPSSDDIVYGGNVTKWKKAANTIKLKLYTQMRLVANVKSEVTALLADPSSLINSQDESFLFAFGPYSSTDDRYPGYGEYAAAQRGGELPSPWMYEIMKGLNPKLYYGVEDPRMPYYIYNQKGPGDGTENCTDYRDGGFVSLIFGSNGPCVGGANSNSYSLLGIYPVGGRYDDGAAESINATATTGEYASINAGTGAAPQRALTYADRLYLEAELIHEGLAPGNERDAFSKALDASFAQVDYVITNYVKPSQPVPTLVSQQATSVYKTSVLNAFDNGTPARKLEYIMTQKWLSRIGNSVDNYTDYRRTGYPLLFAPAPQGTVTSVNVPDGSVVNVSNGTPYPLSLPWSTQEIELNSNAPAQKVPSTFKVFWLP</sequence>
<dbReference type="Gene3D" id="1.25.40.390">
    <property type="match status" value="1"/>
</dbReference>
<dbReference type="SUPFAM" id="SSF48452">
    <property type="entry name" value="TPR-like"/>
    <property type="match status" value="1"/>
</dbReference>
<keyword evidence="3" id="KW-1185">Reference proteome</keyword>
<dbReference type="InterPro" id="IPR011990">
    <property type="entry name" value="TPR-like_helical_dom_sf"/>
</dbReference>
<evidence type="ECO:0000256" key="1">
    <source>
        <dbReference type="SAM" id="Phobius"/>
    </source>
</evidence>
<name>A0A1I5VIR6_9BACT</name>
<dbReference type="STRING" id="1465490.SAMN05444277_1054"/>